<dbReference type="InterPro" id="IPR020287">
    <property type="entry name" value="Tail_sheath_C"/>
</dbReference>
<dbReference type="PANTHER" id="PTHR35861">
    <property type="match status" value="1"/>
</dbReference>
<comment type="similarity">
    <text evidence="1">Belongs to the myoviridae tail sheath protein family.</text>
</comment>
<evidence type="ECO:0000259" key="2">
    <source>
        <dbReference type="Pfam" id="PF04984"/>
    </source>
</evidence>
<comment type="caution">
    <text evidence="5">The sequence shown here is derived from an EMBL/GenBank/DDBJ whole genome shotgun (WGS) entry which is preliminary data.</text>
</comment>
<dbReference type="Pfam" id="PF04984">
    <property type="entry name" value="Phage_sheath_1"/>
    <property type="match status" value="1"/>
</dbReference>
<keyword evidence="6" id="KW-1185">Reference proteome</keyword>
<evidence type="ECO:0000313" key="6">
    <source>
        <dbReference type="Proteomes" id="UP000675121"/>
    </source>
</evidence>
<dbReference type="Proteomes" id="UP000675121">
    <property type="component" value="Unassembled WGS sequence"/>
</dbReference>
<dbReference type="InterPro" id="IPR035089">
    <property type="entry name" value="Phage_sheath_subtilisin"/>
</dbReference>
<feature type="domain" description="Tail sheath protein Gp18-like" evidence="4">
    <location>
        <begin position="27"/>
        <end position="87"/>
    </location>
</feature>
<dbReference type="InterPro" id="IPR054564">
    <property type="entry name" value="Gp18_domIII_N"/>
</dbReference>
<dbReference type="Pfam" id="PF17482">
    <property type="entry name" value="Phage_sheath_1C"/>
    <property type="match status" value="1"/>
</dbReference>
<organism evidence="5 6">
    <name type="scientific">Paraburkholderia domus</name>
    <dbReference type="NCBI Taxonomy" id="2793075"/>
    <lineage>
        <taxon>Bacteria</taxon>
        <taxon>Pseudomonadati</taxon>
        <taxon>Pseudomonadota</taxon>
        <taxon>Betaproteobacteria</taxon>
        <taxon>Burkholderiales</taxon>
        <taxon>Burkholderiaceae</taxon>
        <taxon>Paraburkholderia</taxon>
    </lineage>
</organism>
<name>A0A9N8QWC9_9BURK</name>
<dbReference type="EMBL" id="CAJNAS010000001">
    <property type="protein sequence ID" value="CAE6856186.1"/>
    <property type="molecule type" value="Genomic_DNA"/>
</dbReference>
<feature type="domain" description="Tail sheath protein subtilisin-like" evidence="2">
    <location>
        <begin position="110"/>
        <end position="276"/>
    </location>
</feature>
<gene>
    <name evidence="5" type="primary">gpFI</name>
    <name evidence="5" type="ORF">R70211_00176</name>
</gene>
<accession>A0A9N8QWC9</accession>
<dbReference type="Pfam" id="PF22671">
    <property type="entry name" value="Gp18_domIII_N"/>
    <property type="match status" value="1"/>
</dbReference>
<dbReference type="InterPro" id="IPR052042">
    <property type="entry name" value="Tail_sheath_structural"/>
</dbReference>
<protein>
    <submittedName>
        <fullName evidence="5">Prophage major tail sheath protein</fullName>
    </submittedName>
</protein>
<evidence type="ECO:0000259" key="4">
    <source>
        <dbReference type="Pfam" id="PF22671"/>
    </source>
</evidence>
<dbReference type="PANTHER" id="PTHR35861:SF1">
    <property type="entry name" value="PHAGE TAIL SHEATH PROTEIN"/>
    <property type="match status" value="1"/>
</dbReference>
<proteinExistence type="inferred from homology"/>
<feature type="domain" description="Tail sheath protein C-terminal" evidence="3">
    <location>
        <begin position="278"/>
        <end position="379"/>
    </location>
</feature>
<evidence type="ECO:0000259" key="3">
    <source>
        <dbReference type="Pfam" id="PF17482"/>
    </source>
</evidence>
<dbReference type="AlphaFoldDB" id="A0A9N8QWC9"/>
<reference evidence="5" key="1">
    <citation type="submission" date="2021-02" db="EMBL/GenBank/DDBJ databases">
        <authorList>
            <person name="Vanwijnsberghe S."/>
        </authorList>
    </citation>
    <scope>NUCLEOTIDE SEQUENCE</scope>
    <source>
        <strain evidence="5">R-70211</strain>
    </source>
</reference>
<dbReference type="RefSeq" id="WP_201138690.1">
    <property type="nucleotide sequence ID" value="NZ_CAJNAS010000001.1"/>
</dbReference>
<sequence length="396" mass="42845">MPQDFHHGVRVIEINEGTRPIRTVSTAIVGIVATAEDADAATFPLDTPVLITNVLSAIGKAGTKGTLRRVLTGIAAQTKPVTVVVRVADDGGADPDKITSNVIGTVTESGQFTGMQALLAAQAKLGVKPRILGAPLLDTQAVAVALAALAQKLRGFAYVSAGGAKTKEEATTYRKQFSQREIMVIWPDFVGWDTTISASTDIPATAIALGLRAKIDEETGWHKTLSNVGVNGVTGISKDVFWDLQDPATDAGYLNEHEVTTLVNATGYRFWGSRTCSDDVLFAFENYTRTAQVIADTMAEAHMSYVDKGMHPSIVRDMIESINAKFRQLVADGYLIGGSAWYDEEPNTVDSLKSGKLYIDYDYTPVPPIENLLLRQRITDRYLADFASRVQAYPLT</sequence>
<evidence type="ECO:0000313" key="5">
    <source>
        <dbReference type="EMBL" id="CAE6856186.1"/>
    </source>
</evidence>
<evidence type="ECO:0000256" key="1">
    <source>
        <dbReference type="ARBA" id="ARBA00008005"/>
    </source>
</evidence>